<keyword evidence="1" id="KW-0732">Signal</keyword>
<dbReference type="Proteomes" id="UP001558632">
    <property type="component" value="Unassembled WGS sequence"/>
</dbReference>
<feature type="chain" id="PRO_5046577363" description="Secreted protein" evidence="1">
    <location>
        <begin position="25"/>
        <end position="117"/>
    </location>
</feature>
<evidence type="ECO:0000256" key="1">
    <source>
        <dbReference type="SAM" id="SignalP"/>
    </source>
</evidence>
<proteinExistence type="predicted"/>
<accession>A0ABR3KS26</accession>
<organism evidence="2 3">
    <name type="scientific">Trichinella spiralis</name>
    <name type="common">Trichina worm</name>
    <dbReference type="NCBI Taxonomy" id="6334"/>
    <lineage>
        <taxon>Eukaryota</taxon>
        <taxon>Metazoa</taxon>
        <taxon>Ecdysozoa</taxon>
        <taxon>Nematoda</taxon>
        <taxon>Enoplea</taxon>
        <taxon>Dorylaimia</taxon>
        <taxon>Trichinellida</taxon>
        <taxon>Trichinellidae</taxon>
        <taxon>Trichinella</taxon>
    </lineage>
</organism>
<reference evidence="2 3" key="1">
    <citation type="submission" date="2024-07" db="EMBL/GenBank/DDBJ databases">
        <title>Enhanced genomic and transcriptomic resources for Trichinella pseudospiralis and T. spiralis underpin the discovery of pronounced molecular differences between stages and species.</title>
        <authorList>
            <person name="Pasi K.K."/>
            <person name="La Rosa G."/>
            <person name="Gomez-Morales M.A."/>
            <person name="Tosini F."/>
            <person name="Sumanam S."/>
            <person name="Young N.D."/>
            <person name="Chang B.C."/>
            <person name="Robin G.B."/>
        </authorList>
    </citation>
    <scope>NUCLEOTIDE SEQUENCE [LARGE SCALE GENOMIC DNA]</scope>
    <source>
        <strain evidence="2">ISS534</strain>
    </source>
</reference>
<feature type="signal peptide" evidence="1">
    <location>
        <begin position="1"/>
        <end position="24"/>
    </location>
</feature>
<evidence type="ECO:0000313" key="3">
    <source>
        <dbReference type="Proteomes" id="UP001558632"/>
    </source>
</evidence>
<gene>
    <name evidence="2" type="ORF">TSPI_09679</name>
</gene>
<comment type="caution">
    <text evidence="2">The sequence shown here is derived from an EMBL/GenBank/DDBJ whole genome shotgun (WGS) entry which is preliminary data.</text>
</comment>
<protein>
    <recommendedName>
        <fullName evidence="4">Secreted protein</fullName>
    </recommendedName>
</protein>
<sequence length="117" mass="12432">MDKKRPTLLLLSTTRLSFCDLCSAAAAAAAAATDDRYNGKRGRRRLLIFKAPLCHSLANKLLLTDANACANEVSAVAPAAAAAAAGSAAINCDERAWKRNGQQSVVTCAYVHQKREE</sequence>
<evidence type="ECO:0008006" key="4">
    <source>
        <dbReference type="Google" id="ProtNLM"/>
    </source>
</evidence>
<evidence type="ECO:0000313" key="2">
    <source>
        <dbReference type="EMBL" id="KAL1242178.1"/>
    </source>
</evidence>
<keyword evidence="3" id="KW-1185">Reference proteome</keyword>
<name>A0ABR3KS26_TRISP</name>
<dbReference type="EMBL" id="JBEUSY010000220">
    <property type="protein sequence ID" value="KAL1242178.1"/>
    <property type="molecule type" value="Genomic_DNA"/>
</dbReference>